<feature type="compositionally biased region" description="Basic residues" evidence="1">
    <location>
        <begin position="56"/>
        <end position="75"/>
    </location>
</feature>
<dbReference type="Proteomes" id="UP000005819">
    <property type="component" value="Unassembled WGS sequence"/>
</dbReference>
<reference evidence="2" key="2">
    <citation type="submission" date="2013-09" db="EMBL/GenBank/DDBJ databases">
        <title>Draft genome sequence of Alistipes putredinis (DSM 17216).</title>
        <authorList>
            <person name="Sudarsanam P."/>
            <person name="Ley R."/>
            <person name="Guruge J."/>
            <person name="Turnbaugh P.J."/>
            <person name="Mahowald M."/>
            <person name="Liep D."/>
            <person name="Gordon J."/>
        </authorList>
    </citation>
    <scope>NUCLEOTIDE SEQUENCE</scope>
    <source>
        <strain evidence="2">DSM 17216</strain>
    </source>
</reference>
<gene>
    <name evidence="2" type="ORF">ALIPUT_02128</name>
</gene>
<dbReference type="AlphaFoldDB" id="B0MY09"/>
<feature type="region of interest" description="Disordered" evidence="1">
    <location>
        <begin position="1"/>
        <end position="97"/>
    </location>
</feature>
<accession>B0MY09</accession>
<evidence type="ECO:0000256" key="1">
    <source>
        <dbReference type="SAM" id="MobiDB-lite"/>
    </source>
</evidence>
<keyword evidence="3" id="KW-1185">Reference proteome</keyword>
<name>B0MY09_9BACT</name>
<dbReference type="EMBL" id="ABFK02000020">
    <property type="protein sequence ID" value="EDS02598.1"/>
    <property type="molecule type" value="Genomic_DNA"/>
</dbReference>
<evidence type="ECO:0000313" key="3">
    <source>
        <dbReference type="Proteomes" id="UP000005819"/>
    </source>
</evidence>
<sequence>MRKTPPPVNPTTDRRTAKIRTKSLIRKNRNRTQRQLSPSYPPSDGESRIENGNLAAKRRRSAEKIGKHGLSRQKRILPASGTLRRPAPNLAGIFPQK</sequence>
<dbReference type="HOGENOM" id="CLU_2340611_0_0_10"/>
<organism evidence="2 3">
    <name type="scientific">Alistipes putredinis DSM 17216</name>
    <dbReference type="NCBI Taxonomy" id="445970"/>
    <lineage>
        <taxon>Bacteria</taxon>
        <taxon>Pseudomonadati</taxon>
        <taxon>Bacteroidota</taxon>
        <taxon>Bacteroidia</taxon>
        <taxon>Bacteroidales</taxon>
        <taxon>Rikenellaceae</taxon>
        <taxon>Alistipes</taxon>
    </lineage>
</organism>
<reference evidence="2" key="1">
    <citation type="submission" date="2007-10" db="EMBL/GenBank/DDBJ databases">
        <authorList>
            <person name="Fulton L."/>
            <person name="Clifton S."/>
            <person name="Fulton B."/>
            <person name="Xu J."/>
            <person name="Minx P."/>
            <person name="Pepin K.H."/>
            <person name="Johnson M."/>
            <person name="Thiruvilangam P."/>
            <person name="Bhonagiri V."/>
            <person name="Nash W.E."/>
            <person name="Mardis E.R."/>
            <person name="Wilson R.K."/>
        </authorList>
    </citation>
    <scope>NUCLEOTIDE SEQUENCE [LARGE SCALE GENOMIC DNA]</scope>
    <source>
        <strain evidence="2">DSM 17216</strain>
    </source>
</reference>
<comment type="caution">
    <text evidence="2">The sequence shown here is derived from an EMBL/GenBank/DDBJ whole genome shotgun (WGS) entry which is preliminary data.</text>
</comment>
<evidence type="ECO:0000313" key="2">
    <source>
        <dbReference type="EMBL" id="EDS02598.1"/>
    </source>
</evidence>
<feature type="compositionally biased region" description="Basic residues" evidence="1">
    <location>
        <begin position="17"/>
        <end position="32"/>
    </location>
</feature>
<proteinExistence type="predicted"/>
<protein>
    <submittedName>
        <fullName evidence="2">Uncharacterized protein</fullName>
    </submittedName>
</protein>